<organism evidence="1 2">
    <name type="scientific">Populus alba x Populus x berolinensis</name>
    <dbReference type="NCBI Taxonomy" id="444605"/>
    <lineage>
        <taxon>Eukaryota</taxon>
        <taxon>Viridiplantae</taxon>
        <taxon>Streptophyta</taxon>
        <taxon>Embryophyta</taxon>
        <taxon>Tracheophyta</taxon>
        <taxon>Spermatophyta</taxon>
        <taxon>Magnoliopsida</taxon>
        <taxon>eudicotyledons</taxon>
        <taxon>Gunneridae</taxon>
        <taxon>Pentapetalae</taxon>
        <taxon>rosids</taxon>
        <taxon>fabids</taxon>
        <taxon>Malpighiales</taxon>
        <taxon>Salicaceae</taxon>
        <taxon>Saliceae</taxon>
        <taxon>Populus</taxon>
    </lineage>
</organism>
<dbReference type="EMBL" id="JAQIZT010000015">
    <property type="protein sequence ID" value="KAJ6969992.1"/>
    <property type="molecule type" value="Genomic_DNA"/>
</dbReference>
<keyword evidence="2" id="KW-1185">Reference proteome</keyword>
<dbReference type="AlphaFoldDB" id="A0AAD6LQM5"/>
<sequence length="112" mass="12968">MTSRALFVVLNFPQASSFIFFKGFDSADGKEILVIHIGGELFDTRWESYANPTENFLFFFNSLRSPFSIEFKVSIVISFQSELSKLHKKSDPRSPRLWLAMETLPLELVRTR</sequence>
<evidence type="ECO:0000313" key="2">
    <source>
        <dbReference type="Proteomes" id="UP001164929"/>
    </source>
</evidence>
<proteinExistence type="predicted"/>
<gene>
    <name evidence="1" type="ORF">NC653_034530</name>
</gene>
<accession>A0AAD6LQM5</accession>
<comment type="caution">
    <text evidence="1">The sequence shown here is derived from an EMBL/GenBank/DDBJ whole genome shotgun (WGS) entry which is preliminary data.</text>
</comment>
<evidence type="ECO:0000313" key="1">
    <source>
        <dbReference type="EMBL" id="KAJ6969992.1"/>
    </source>
</evidence>
<reference evidence="1" key="1">
    <citation type="journal article" date="2023" name="Mol. Ecol. Resour.">
        <title>Chromosome-level genome assembly of a triploid poplar Populus alba 'Berolinensis'.</title>
        <authorList>
            <person name="Chen S."/>
            <person name="Yu Y."/>
            <person name="Wang X."/>
            <person name="Wang S."/>
            <person name="Zhang T."/>
            <person name="Zhou Y."/>
            <person name="He R."/>
            <person name="Meng N."/>
            <person name="Wang Y."/>
            <person name="Liu W."/>
            <person name="Liu Z."/>
            <person name="Liu J."/>
            <person name="Guo Q."/>
            <person name="Huang H."/>
            <person name="Sederoff R.R."/>
            <person name="Wang G."/>
            <person name="Qu G."/>
            <person name="Chen S."/>
        </authorList>
    </citation>
    <scope>NUCLEOTIDE SEQUENCE</scope>
    <source>
        <strain evidence="1">SC-2020</strain>
    </source>
</reference>
<dbReference type="Proteomes" id="UP001164929">
    <property type="component" value="Chromosome 15"/>
</dbReference>
<protein>
    <submittedName>
        <fullName evidence="1">Uncharacterized protein</fullName>
    </submittedName>
</protein>
<name>A0AAD6LQM5_9ROSI</name>